<feature type="compositionally biased region" description="Polar residues" evidence="1">
    <location>
        <begin position="8"/>
        <end position="18"/>
    </location>
</feature>
<dbReference type="Proteomes" id="UP000053342">
    <property type="component" value="Unassembled WGS sequence"/>
</dbReference>
<organism evidence="2 3">
    <name type="scientific">Exophiala oligosperma</name>
    <dbReference type="NCBI Taxonomy" id="215243"/>
    <lineage>
        <taxon>Eukaryota</taxon>
        <taxon>Fungi</taxon>
        <taxon>Dikarya</taxon>
        <taxon>Ascomycota</taxon>
        <taxon>Pezizomycotina</taxon>
        <taxon>Eurotiomycetes</taxon>
        <taxon>Chaetothyriomycetidae</taxon>
        <taxon>Chaetothyriales</taxon>
        <taxon>Herpotrichiellaceae</taxon>
        <taxon>Exophiala</taxon>
    </lineage>
</organism>
<dbReference type="RefSeq" id="XP_016269041.1">
    <property type="nucleotide sequence ID" value="XM_016401988.1"/>
</dbReference>
<evidence type="ECO:0000313" key="2">
    <source>
        <dbReference type="EMBL" id="KIW48825.1"/>
    </source>
</evidence>
<dbReference type="VEuPathDB" id="FungiDB:PV06_01387"/>
<gene>
    <name evidence="2" type="ORF">PV06_01387</name>
</gene>
<dbReference type="GeneID" id="27353461"/>
<reference evidence="2 3" key="1">
    <citation type="submission" date="2015-01" db="EMBL/GenBank/DDBJ databases">
        <title>The Genome Sequence of Exophiala oligosperma CBS72588.</title>
        <authorList>
            <consortium name="The Broad Institute Genomics Platform"/>
            <person name="Cuomo C."/>
            <person name="de Hoog S."/>
            <person name="Gorbushina A."/>
            <person name="Stielow B."/>
            <person name="Teixiera M."/>
            <person name="Abouelleil A."/>
            <person name="Chapman S.B."/>
            <person name="Priest M."/>
            <person name="Young S.K."/>
            <person name="Wortman J."/>
            <person name="Nusbaum C."/>
            <person name="Birren B."/>
        </authorList>
    </citation>
    <scope>NUCLEOTIDE SEQUENCE [LARGE SCALE GENOMIC DNA]</scope>
    <source>
        <strain evidence="2 3">CBS 72588</strain>
    </source>
</reference>
<dbReference type="HOGENOM" id="CLU_2049714_0_0_1"/>
<protein>
    <submittedName>
        <fullName evidence="2">Uncharacterized protein</fullName>
    </submittedName>
</protein>
<feature type="region of interest" description="Disordered" evidence="1">
    <location>
        <begin position="1"/>
        <end position="22"/>
    </location>
</feature>
<accession>A0A0D2E204</accession>
<proteinExistence type="predicted"/>
<dbReference type="EMBL" id="KN847332">
    <property type="protein sequence ID" value="KIW48825.1"/>
    <property type="molecule type" value="Genomic_DNA"/>
</dbReference>
<dbReference type="AlphaFoldDB" id="A0A0D2E204"/>
<evidence type="ECO:0000256" key="1">
    <source>
        <dbReference type="SAM" id="MobiDB-lite"/>
    </source>
</evidence>
<name>A0A0D2E204_9EURO</name>
<sequence>MVLPASPSLESQNSTTIDPISPMAERVYAPPGRVSIASQAPEPEPDIDVTTTTTTATTTTTTQACTIQPQEPATVVTAPPPAHVRTNLRGGCDDMDDGCFWCLFCTGMMACFTCCEEYDI</sequence>
<evidence type="ECO:0000313" key="3">
    <source>
        <dbReference type="Proteomes" id="UP000053342"/>
    </source>
</evidence>
<keyword evidence="3" id="KW-1185">Reference proteome</keyword>